<proteinExistence type="predicted"/>
<sequence length="58" mass="6307">MEYFMVPLLVITSILAIIGTMYNKRTGNSAGFYIGGVFTLGVVAVTLLSLYDLFIGIQ</sequence>
<evidence type="ECO:0008006" key="4">
    <source>
        <dbReference type="Google" id="ProtNLM"/>
    </source>
</evidence>
<dbReference type="AlphaFoldDB" id="A0A6I4VWA7"/>
<evidence type="ECO:0000313" key="2">
    <source>
        <dbReference type="EMBL" id="MXQ55807.1"/>
    </source>
</evidence>
<evidence type="ECO:0000313" key="3">
    <source>
        <dbReference type="Proteomes" id="UP000430692"/>
    </source>
</evidence>
<gene>
    <name evidence="2" type="ORF">GSM42_19180</name>
</gene>
<feature type="transmembrane region" description="Helical" evidence="1">
    <location>
        <begin position="30"/>
        <end position="51"/>
    </location>
</feature>
<organism evidence="2 3">
    <name type="scientific">Shimazuella alba</name>
    <dbReference type="NCBI Taxonomy" id="2690964"/>
    <lineage>
        <taxon>Bacteria</taxon>
        <taxon>Bacillati</taxon>
        <taxon>Bacillota</taxon>
        <taxon>Bacilli</taxon>
        <taxon>Bacillales</taxon>
        <taxon>Thermoactinomycetaceae</taxon>
        <taxon>Shimazuella</taxon>
    </lineage>
</organism>
<keyword evidence="1" id="KW-0472">Membrane</keyword>
<keyword evidence="1" id="KW-1133">Transmembrane helix</keyword>
<evidence type="ECO:0000256" key="1">
    <source>
        <dbReference type="SAM" id="Phobius"/>
    </source>
</evidence>
<dbReference type="RefSeq" id="WP_160803156.1">
    <property type="nucleotide sequence ID" value="NZ_WUUL01000019.1"/>
</dbReference>
<keyword evidence="3" id="KW-1185">Reference proteome</keyword>
<dbReference type="EMBL" id="WUUL01000019">
    <property type="protein sequence ID" value="MXQ55807.1"/>
    <property type="molecule type" value="Genomic_DNA"/>
</dbReference>
<feature type="transmembrane region" description="Helical" evidence="1">
    <location>
        <begin position="6"/>
        <end position="23"/>
    </location>
</feature>
<protein>
    <recommendedName>
        <fullName evidence="4">DUF2759 domain-containing protein</fullName>
    </recommendedName>
</protein>
<reference evidence="2 3" key="1">
    <citation type="submission" date="2019-12" db="EMBL/GenBank/DDBJ databases">
        <title>Whole-genome analyses of novel actinobacteria.</title>
        <authorList>
            <person name="Sahin N."/>
            <person name="Saygin H."/>
        </authorList>
    </citation>
    <scope>NUCLEOTIDE SEQUENCE [LARGE SCALE GENOMIC DNA]</scope>
    <source>
        <strain evidence="2 3">KC615</strain>
    </source>
</reference>
<keyword evidence="1" id="KW-0812">Transmembrane</keyword>
<dbReference type="Proteomes" id="UP000430692">
    <property type="component" value="Unassembled WGS sequence"/>
</dbReference>
<comment type="caution">
    <text evidence="2">The sequence shown here is derived from an EMBL/GenBank/DDBJ whole genome shotgun (WGS) entry which is preliminary data.</text>
</comment>
<name>A0A6I4VWA7_9BACL</name>
<accession>A0A6I4VWA7</accession>